<name>A0AB39ZS69_DROSZ</name>
<dbReference type="RefSeq" id="XP_016941946.2">
    <property type="nucleotide sequence ID" value="XM_017086457.3"/>
</dbReference>
<protein>
    <submittedName>
        <fullName evidence="2">Uncharacterized protein</fullName>
    </submittedName>
</protein>
<reference evidence="2" key="1">
    <citation type="submission" date="2025-08" db="UniProtKB">
        <authorList>
            <consortium name="RefSeq"/>
        </authorList>
    </citation>
    <scope>IDENTIFICATION</scope>
</reference>
<sequence>MPRRSKVELCTSTKGQKKRRRNSECFDRALPVEVPLQADTQELHLSCAPFSETWPDILCLEGGVVLHFGIKSDAELMPPPKSCFVPKARRKMNAVQSHDEIIEKPLEKTHLKDFTPERLVSIPPRPKNEAAIEEWLQLCSVTISDQLLLLVIKESAKPVEFEGEVPEEHMKPRSSGKNGIVVGAAKSPWHVRYLLRNGDLEKSIDHYVWKYKDPEAERLLSQWSELYGSESAHELNRTLVLAPLPVRQRQSLQKSWILGRPTERQGESLRLRINMQVCRLFCTLQMHRPVDLEMAVKSLDNAVYRSDVGVIEVRFEAPQIGWIWANGTVMIVNGESKAVLAEALQDIVAKTMGKKNFQLEPGHRLLHLRLYSGADFPWSVDVQEFSRAHALSWDLRPHDMNFVHYVNQNIPGVAARLYDSGTLQVFAMTMAEGDEMLKQVYLLSDSYRKP</sequence>
<evidence type="ECO:0000313" key="1">
    <source>
        <dbReference type="Proteomes" id="UP001652628"/>
    </source>
</evidence>
<keyword evidence="1" id="KW-1185">Reference proteome</keyword>
<accession>A0AB39ZS69</accession>
<dbReference type="Proteomes" id="UP001652628">
    <property type="component" value="Chromosome X"/>
</dbReference>
<organism evidence="1 2">
    <name type="scientific">Drosophila suzukii</name>
    <name type="common">Spotted-wing drosophila fruit fly</name>
    <dbReference type="NCBI Taxonomy" id="28584"/>
    <lineage>
        <taxon>Eukaryota</taxon>
        <taxon>Metazoa</taxon>
        <taxon>Ecdysozoa</taxon>
        <taxon>Arthropoda</taxon>
        <taxon>Hexapoda</taxon>
        <taxon>Insecta</taxon>
        <taxon>Pterygota</taxon>
        <taxon>Neoptera</taxon>
        <taxon>Endopterygota</taxon>
        <taxon>Diptera</taxon>
        <taxon>Brachycera</taxon>
        <taxon>Muscomorpha</taxon>
        <taxon>Ephydroidea</taxon>
        <taxon>Drosophilidae</taxon>
        <taxon>Drosophila</taxon>
        <taxon>Sophophora</taxon>
    </lineage>
</organism>
<proteinExistence type="predicted"/>
<dbReference type="GeneID" id="108018868"/>
<evidence type="ECO:0000313" key="2">
    <source>
        <dbReference type="RefSeq" id="XP_016941946.2"/>
    </source>
</evidence>
<gene>
    <name evidence="2" type="primary">LOC108018868</name>
</gene>
<dbReference type="SUPFAM" id="SSF55945">
    <property type="entry name" value="TATA-box binding protein-like"/>
    <property type="match status" value="1"/>
</dbReference>
<dbReference type="AlphaFoldDB" id="A0AB39ZS69"/>